<keyword evidence="5" id="KW-0539">Nucleus</keyword>
<dbReference type="JaponicusDB" id="SJAG_01511">
    <property type="gene designation" value="rbm10"/>
</dbReference>
<dbReference type="PROSITE" id="PS01358">
    <property type="entry name" value="ZF_RANBP2_1"/>
    <property type="match status" value="1"/>
</dbReference>
<dbReference type="GO" id="GO:0005634">
    <property type="term" value="C:nucleus"/>
    <property type="evidence" value="ECO:0000318"/>
    <property type="project" value="GO_Central"/>
</dbReference>
<dbReference type="SUPFAM" id="SSF54928">
    <property type="entry name" value="RNA-binding domain, RBD"/>
    <property type="match status" value="1"/>
</dbReference>
<dbReference type="VEuPathDB" id="FungiDB:SJAG_01511"/>
<dbReference type="AlphaFoldDB" id="B6JY52"/>
<dbReference type="GeneID" id="7048696"/>
<sequence length="421" mass="48175">MEENYSSFSVNGRNVIVKFSKEQRDPAEGWSCQNCGSKNYPRREFCFHCRVHRNQASLSLLPLRNERKGDRDVSEDIPSVYMLIRNLDTSLNATVILKGLEKLLIPVQRLLMVRYKSNDAFCGFVFVEYANVDETAKALRNARTMPNRGFTISSRRVSATYIHPGVFVPAYGPSQQWMFPTRTGHVVYWDPELYCEVTIPEGISPDQFLPVAIPEQKSKKEKRKRDLSKLNPGPTKKVSMTLARWQGAQEELRDNIPSLTEEDEYVLMQYAWKSALVCVLCERRFRSWGHMVKHVTQSFMHNSKLHSKEAIDKATDLMRQVRQIEQEGGYRDRATERRRIVAFGGDQDDDNLTAHEPLGATTMPSTSRTEEDEGPTAYLPGSGLGHREGRFRMNMTPVGRVKDRARNLYFSSTSNNSSNST</sequence>
<evidence type="ECO:0000256" key="7">
    <source>
        <dbReference type="SAM" id="MobiDB-lite"/>
    </source>
</evidence>
<reference evidence="9 11" key="1">
    <citation type="journal article" date="2011" name="Science">
        <title>Comparative functional genomics of the fission yeasts.</title>
        <authorList>
            <person name="Rhind N."/>
            <person name="Chen Z."/>
            <person name="Yassour M."/>
            <person name="Thompson D.A."/>
            <person name="Haas B.J."/>
            <person name="Habib N."/>
            <person name="Wapinski I."/>
            <person name="Roy S."/>
            <person name="Lin M.F."/>
            <person name="Heiman D.I."/>
            <person name="Young S.K."/>
            <person name="Furuya K."/>
            <person name="Guo Y."/>
            <person name="Pidoux A."/>
            <person name="Chen H.M."/>
            <person name="Robbertse B."/>
            <person name="Goldberg J.M."/>
            <person name="Aoki K."/>
            <person name="Bayne E.H."/>
            <person name="Berlin A.M."/>
            <person name="Desjardins C.A."/>
            <person name="Dobbs E."/>
            <person name="Dukaj L."/>
            <person name="Fan L."/>
            <person name="FitzGerald M.G."/>
            <person name="French C."/>
            <person name="Gujja S."/>
            <person name="Hansen K."/>
            <person name="Keifenheim D."/>
            <person name="Levin J.Z."/>
            <person name="Mosher R.A."/>
            <person name="Mueller C.A."/>
            <person name="Pfiffner J."/>
            <person name="Priest M."/>
            <person name="Russ C."/>
            <person name="Smialowska A."/>
            <person name="Swoboda P."/>
            <person name="Sykes S.M."/>
            <person name="Vaughn M."/>
            <person name="Vengrova S."/>
            <person name="Yoder R."/>
            <person name="Zeng Q."/>
            <person name="Allshire R."/>
            <person name="Baulcombe D."/>
            <person name="Birren B.W."/>
            <person name="Brown W."/>
            <person name="Ekwall K."/>
            <person name="Kellis M."/>
            <person name="Leatherwood J."/>
            <person name="Levin H."/>
            <person name="Margalit H."/>
            <person name="Martienssen R."/>
            <person name="Nieduszynski C.A."/>
            <person name="Spatafora J.W."/>
            <person name="Friedman N."/>
            <person name="Dalgaard J.Z."/>
            <person name="Baumann P."/>
            <person name="Niki H."/>
            <person name="Regev A."/>
            <person name="Nusbaum C."/>
        </authorList>
    </citation>
    <scope>NUCLEOTIDE SEQUENCE [LARGE SCALE GENOMIC DNA]</scope>
    <source>
        <strain evidence="11">yFS275 / FY16936</strain>
    </source>
</reference>
<evidence type="ECO:0000256" key="3">
    <source>
        <dbReference type="ARBA" id="ARBA00022771"/>
    </source>
</evidence>
<feature type="region of interest" description="Disordered" evidence="7">
    <location>
        <begin position="215"/>
        <end position="235"/>
    </location>
</feature>
<gene>
    <name evidence="10" type="primary">rbm10</name>
    <name evidence="9" type="ORF">SJAG_01511</name>
</gene>
<dbReference type="OrthoDB" id="29221at2759"/>
<proteinExistence type="predicted"/>
<evidence type="ECO:0000256" key="4">
    <source>
        <dbReference type="ARBA" id="ARBA00022833"/>
    </source>
</evidence>
<dbReference type="HOGENOM" id="CLU_037991_0_0_1"/>
<dbReference type="GO" id="GO:1905744">
    <property type="term" value="P:regulation of mRNA cis splicing, via spliceosome"/>
    <property type="evidence" value="ECO:0007669"/>
    <property type="project" value="EnsemblFungi"/>
</dbReference>
<organism evidence="9 11">
    <name type="scientific">Schizosaccharomyces japonicus (strain yFS275 / FY16936)</name>
    <name type="common">Fission yeast</name>
    <dbReference type="NCBI Taxonomy" id="402676"/>
    <lineage>
        <taxon>Eukaryota</taxon>
        <taxon>Fungi</taxon>
        <taxon>Dikarya</taxon>
        <taxon>Ascomycota</taxon>
        <taxon>Taphrinomycotina</taxon>
        <taxon>Schizosaccharomycetes</taxon>
        <taxon>Schizosaccharomycetales</taxon>
        <taxon>Schizosaccharomycetaceae</taxon>
        <taxon>Schizosaccharomyces</taxon>
    </lineage>
</organism>
<feature type="region of interest" description="Disordered" evidence="7">
    <location>
        <begin position="343"/>
        <end position="390"/>
    </location>
</feature>
<dbReference type="EMBL" id="KE651168">
    <property type="protein sequence ID" value="EEB06470.2"/>
    <property type="molecule type" value="Genomic_DNA"/>
</dbReference>
<accession>B6JY52</accession>
<dbReference type="OMA" id="FRDACFK"/>
<dbReference type="InterPro" id="IPR035979">
    <property type="entry name" value="RBD_domain_sf"/>
</dbReference>
<protein>
    <submittedName>
        <fullName evidence="9">RNA-binding protein</fullName>
    </submittedName>
</protein>
<evidence type="ECO:0000256" key="1">
    <source>
        <dbReference type="ARBA" id="ARBA00004123"/>
    </source>
</evidence>
<dbReference type="GO" id="GO:0031445">
    <property type="term" value="P:regulation of heterochromatin formation"/>
    <property type="evidence" value="ECO:0007669"/>
    <property type="project" value="EnsemblFungi"/>
</dbReference>
<dbReference type="RefSeq" id="XP_002172763.2">
    <property type="nucleotide sequence ID" value="XM_002172727.2"/>
</dbReference>
<evidence type="ECO:0000256" key="2">
    <source>
        <dbReference type="ARBA" id="ARBA00022723"/>
    </source>
</evidence>
<keyword evidence="3 6" id="KW-0863">Zinc-finger</keyword>
<dbReference type="Proteomes" id="UP000001744">
    <property type="component" value="Unassembled WGS sequence"/>
</dbReference>
<evidence type="ECO:0000259" key="8">
    <source>
        <dbReference type="PROSITE" id="PS50199"/>
    </source>
</evidence>
<evidence type="ECO:0000313" key="11">
    <source>
        <dbReference type="Proteomes" id="UP000001744"/>
    </source>
</evidence>
<dbReference type="eggNOG" id="KOG0154">
    <property type="taxonomic scope" value="Eukaryota"/>
</dbReference>
<dbReference type="GO" id="GO:0008270">
    <property type="term" value="F:zinc ion binding"/>
    <property type="evidence" value="ECO:0007669"/>
    <property type="project" value="UniProtKB-KW"/>
</dbReference>
<dbReference type="STRING" id="402676.B6JY52"/>
<dbReference type="GO" id="GO:0000398">
    <property type="term" value="P:mRNA splicing, via spliceosome"/>
    <property type="evidence" value="ECO:0000318"/>
    <property type="project" value="GO_Central"/>
</dbReference>
<dbReference type="PANTHER" id="PTHR13948:SF3">
    <property type="entry name" value="FI21118P1"/>
    <property type="match status" value="1"/>
</dbReference>
<name>B6JY52_SCHJY</name>
<feature type="domain" description="RanBP2-type" evidence="8">
    <location>
        <begin position="26"/>
        <end position="55"/>
    </location>
</feature>
<dbReference type="PROSITE" id="PS50199">
    <property type="entry name" value="ZF_RANBP2_2"/>
    <property type="match status" value="1"/>
</dbReference>
<dbReference type="InterPro" id="IPR001876">
    <property type="entry name" value="Znf_RanBP2"/>
</dbReference>
<keyword evidence="4" id="KW-0862">Zinc</keyword>
<comment type="subcellular location">
    <subcellularLocation>
        <location evidence="1">Nucleus</location>
    </subcellularLocation>
</comment>
<dbReference type="GO" id="GO:0003723">
    <property type="term" value="F:RNA binding"/>
    <property type="evidence" value="ECO:0000318"/>
    <property type="project" value="GO_Central"/>
</dbReference>
<keyword evidence="2" id="KW-0479">Metal-binding</keyword>
<evidence type="ECO:0000313" key="9">
    <source>
        <dbReference type="EMBL" id="EEB06470.2"/>
    </source>
</evidence>
<dbReference type="PANTHER" id="PTHR13948">
    <property type="entry name" value="RNA-BINDING PROTEIN"/>
    <property type="match status" value="1"/>
</dbReference>
<evidence type="ECO:0000256" key="5">
    <source>
        <dbReference type="ARBA" id="ARBA00023242"/>
    </source>
</evidence>
<evidence type="ECO:0000313" key="10">
    <source>
        <dbReference type="JaponicusDB" id="SJAG_01511"/>
    </source>
</evidence>
<keyword evidence="11" id="KW-1185">Reference proteome</keyword>
<evidence type="ECO:0000256" key="6">
    <source>
        <dbReference type="PROSITE-ProRule" id="PRU00322"/>
    </source>
</evidence>